<gene>
    <name evidence="1" type="ORF">PHYPA_003975</name>
</gene>
<evidence type="ECO:0000313" key="2">
    <source>
        <dbReference type="EnsemblPlants" id="Pp3c3_3690V3.1"/>
    </source>
</evidence>
<proteinExistence type="predicted"/>
<accession>A0A2K1KT75</accession>
<dbReference type="Proteomes" id="UP000006727">
    <property type="component" value="Chromosome 3"/>
</dbReference>
<keyword evidence="3" id="KW-1185">Reference proteome</keyword>
<dbReference type="EnsemblPlants" id="Pp3c3_3690V3.1">
    <property type="protein sequence ID" value="Pp3c3_3690V3.1"/>
    <property type="gene ID" value="Pp3c3_3690"/>
</dbReference>
<reference evidence="2" key="3">
    <citation type="submission" date="2020-12" db="UniProtKB">
        <authorList>
            <consortium name="EnsemblPlants"/>
        </authorList>
    </citation>
    <scope>IDENTIFICATION</scope>
</reference>
<dbReference type="EMBL" id="ABEU02000003">
    <property type="protein sequence ID" value="PNR56982.1"/>
    <property type="molecule type" value="Genomic_DNA"/>
</dbReference>
<reference evidence="1 3" key="2">
    <citation type="journal article" date="2018" name="Plant J.">
        <title>The Physcomitrella patens chromosome-scale assembly reveals moss genome structure and evolution.</title>
        <authorList>
            <person name="Lang D."/>
            <person name="Ullrich K.K."/>
            <person name="Murat F."/>
            <person name="Fuchs J."/>
            <person name="Jenkins J."/>
            <person name="Haas F.B."/>
            <person name="Piednoel M."/>
            <person name="Gundlach H."/>
            <person name="Van Bel M."/>
            <person name="Meyberg R."/>
            <person name="Vives C."/>
            <person name="Morata J."/>
            <person name="Symeonidi A."/>
            <person name="Hiss M."/>
            <person name="Muchero W."/>
            <person name="Kamisugi Y."/>
            <person name="Saleh O."/>
            <person name="Blanc G."/>
            <person name="Decker E.L."/>
            <person name="van Gessel N."/>
            <person name="Grimwood J."/>
            <person name="Hayes R.D."/>
            <person name="Graham S.W."/>
            <person name="Gunter L.E."/>
            <person name="McDaniel S.F."/>
            <person name="Hoernstein S.N.W."/>
            <person name="Larsson A."/>
            <person name="Li F.W."/>
            <person name="Perroud P.F."/>
            <person name="Phillips J."/>
            <person name="Ranjan P."/>
            <person name="Rokshar D.S."/>
            <person name="Rothfels C.J."/>
            <person name="Schneider L."/>
            <person name="Shu S."/>
            <person name="Stevenson D.W."/>
            <person name="Thummler F."/>
            <person name="Tillich M."/>
            <person name="Villarreal Aguilar J.C."/>
            <person name="Widiez T."/>
            <person name="Wong G.K."/>
            <person name="Wymore A."/>
            <person name="Zhang Y."/>
            <person name="Zimmer A.D."/>
            <person name="Quatrano R.S."/>
            <person name="Mayer K.F.X."/>
            <person name="Goodstein D."/>
            <person name="Casacuberta J.M."/>
            <person name="Vandepoele K."/>
            <person name="Reski R."/>
            <person name="Cuming A.C."/>
            <person name="Tuskan G.A."/>
            <person name="Maumus F."/>
            <person name="Salse J."/>
            <person name="Schmutz J."/>
            <person name="Rensing S.A."/>
        </authorList>
    </citation>
    <scope>NUCLEOTIDE SEQUENCE [LARGE SCALE GENOMIC DNA]</scope>
    <source>
        <strain evidence="2 3">cv. Gransden 2004</strain>
    </source>
</reference>
<evidence type="ECO:0000313" key="3">
    <source>
        <dbReference type="Proteomes" id="UP000006727"/>
    </source>
</evidence>
<name>A0A2K1KT75_PHYPA</name>
<evidence type="ECO:0000313" key="1">
    <source>
        <dbReference type="EMBL" id="PNR56982.1"/>
    </source>
</evidence>
<organism evidence="1">
    <name type="scientific">Physcomitrium patens</name>
    <name type="common">Spreading-leaved earth moss</name>
    <name type="synonym">Physcomitrella patens</name>
    <dbReference type="NCBI Taxonomy" id="3218"/>
    <lineage>
        <taxon>Eukaryota</taxon>
        <taxon>Viridiplantae</taxon>
        <taxon>Streptophyta</taxon>
        <taxon>Embryophyta</taxon>
        <taxon>Bryophyta</taxon>
        <taxon>Bryophytina</taxon>
        <taxon>Bryopsida</taxon>
        <taxon>Funariidae</taxon>
        <taxon>Funariales</taxon>
        <taxon>Funariaceae</taxon>
        <taxon>Physcomitrium</taxon>
    </lineage>
</organism>
<protein>
    <submittedName>
        <fullName evidence="1 2">Uncharacterized protein</fullName>
    </submittedName>
</protein>
<dbReference type="Gramene" id="Pp3c3_3690V3.1">
    <property type="protein sequence ID" value="Pp3c3_3690V3.1"/>
    <property type="gene ID" value="Pp3c3_3690"/>
</dbReference>
<dbReference type="AlphaFoldDB" id="A0A2K1KT75"/>
<sequence>MFINILYKNRAFMLLCGPCESNPKLQFSALFLVRLVLIASHASVADQSLISVLLETRLLTQKERGSTQAQHAQASQR</sequence>
<reference evidence="1 3" key="1">
    <citation type="journal article" date="2008" name="Science">
        <title>The Physcomitrella genome reveals evolutionary insights into the conquest of land by plants.</title>
        <authorList>
            <person name="Rensing S."/>
            <person name="Lang D."/>
            <person name="Zimmer A."/>
            <person name="Terry A."/>
            <person name="Salamov A."/>
            <person name="Shapiro H."/>
            <person name="Nishiyama T."/>
            <person name="Perroud P.-F."/>
            <person name="Lindquist E."/>
            <person name="Kamisugi Y."/>
            <person name="Tanahashi T."/>
            <person name="Sakakibara K."/>
            <person name="Fujita T."/>
            <person name="Oishi K."/>
            <person name="Shin-I T."/>
            <person name="Kuroki Y."/>
            <person name="Toyoda A."/>
            <person name="Suzuki Y."/>
            <person name="Hashimoto A."/>
            <person name="Yamaguchi K."/>
            <person name="Sugano A."/>
            <person name="Kohara Y."/>
            <person name="Fujiyama A."/>
            <person name="Anterola A."/>
            <person name="Aoki S."/>
            <person name="Ashton N."/>
            <person name="Barbazuk W.B."/>
            <person name="Barker E."/>
            <person name="Bennetzen J."/>
            <person name="Bezanilla M."/>
            <person name="Blankenship R."/>
            <person name="Cho S.H."/>
            <person name="Dutcher S."/>
            <person name="Estelle M."/>
            <person name="Fawcett J.A."/>
            <person name="Gundlach H."/>
            <person name="Hanada K."/>
            <person name="Heyl A."/>
            <person name="Hicks K.A."/>
            <person name="Hugh J."/>
            <person name="Lohr M."/>
            <person name="Mayer K."/>
            <person name="Melkozernov A."/>
            <person name="Murata T."/>
            <person name="Nelson D."/>
            <person name="Pils B."/>
            <person name="Prigge M."/>
            <person name="Reiss B."/>
            <person name="Renner T."/>
            <person name="Rombauts S."/>
            <person name="Rushton P."/>
            <person name="Sanderfoot A."/>
            <person name="Schween G."/>
            <person name="Shiu S.-H."/>
            <person name="Stueber K."/>
            <person name="Theodoulou F.L."/>
            <person name="Tu H."/>
            <person name="Van de Peer Y."/>
            <person name="Verrier P.J."/>
            <person name="Waters E."/>
            <person name="Wood A."/>
            <person name="Yang L."/>
            <person name="Cove D."/>
            <person name="Cuming A."/>
            <person name="Hasebe M."/>
            <person name="Lucas S."/>
            <person name="Mishler D.B."/>
            <person name="Reski R."/>
            <person name="Grigoriev I."/>
            <person name="Quatrano R.S."/>
            <person name="Boore J.L."/>
        </authorList>
    </citation>
    <scope>NUCLEOTIDE SEQUENCE [LARGE SCALE GENOMIC DNA]</scope>
    <source>
        <strain evidence="2 3">cv. Gransden 2004</strain>
    </source>
</reference>